<dbReference type="Proteomes" id="UP000297946">
    <property type="component" value="Unassembled WGS sequence"/>
</dbReference>
<dbReference type="AlphaFoldDB" id="A0A5R2ATK9"/>
<dbReference type="GO" id="GO:0003677">
    <property type="term" value="F:DNA binding"/>
    <property type="evidence" value="ECO:0007669"/>
    <property type="project" value="UniProtKB-KW"/>
</dbReference>
<dbReference type="RefSeq" id="WP_135698406.1">
    <property type="nucleotide sequence ID" value="NZ_RQER01000008.1"/>
</dbReference>
<gene>
    <name evidence="2" type="ORF">EHO57_14170</name>
</gene>
<dbReference type="Pfam" id="PF13384">
    <property type="entry name" value="HTH_23"/>
    <property type="match status" value="1"/>
</dbReference>
<accession>A0A5R2ATK9</accession>
<proteinExistence type="predicted"/>
<organism evidence="2 3">
    <name type="scientific">Leptospira langatensis</name>
    <dbReference type="NCBI Taxonomy" id="2484983"/>
    <lineage>
        <taxon>Bacteria</taxon>
        <taxon>Pseudomonadati</taxon>
        <taxon>Spirochaetota</taxon>
        <taxon>Spirochaetia</taxon>
        <taxon>Leptospirales</taxon>
        <taxon>Leptospiraceae</taxon>
        <taxon>Leptospira</taxon>
    </lineage>
</organism>
<name>A0A5R2ATK9_9LEPT</name>
<feature type="compositionally biased region" description="Basic residues" evidence="1">
    <location>
        <begin position="1"/>
        <end position="31"/>
    </location>
</feature>
<comment type="caution">
    <text evidence="2">The sequence shown here is derived from an EMBL/GenBank/DDBJ whole genome shotgun (WGS) entry which is preliminary data.</text>
</comment>
<protein>
    <submittedName>
        <fullName evidence="2">DNA-binding protein</fullName>
    </submittedName>
</protein>
<dbReference type="EMBL" id="RQER01000008">
    <property type="protein sequence ID" value="TGJ99900.1"/>
    <property type="molecule type" value="Genomic_DNA"/>
</dbReference>
<feature type="compositionally biased region" description="Basic and acidic residues" evidence="1">
    <location>
        <begin position="32"/>
        <end position="44"/>
    </location>
</feature>
<feature type="region of interest" description="Disordered" evidence="1">
    <location>
        <begin position="1"/>
        <end position="44"/>
    </location>
</feature>
<evidence type="ECO:0000313" key="3">
    <source>
        <dbReference type="Proteomes" id="UP000297946"/>
    </source>
</evidence>
<evidence type="ECO:0000256" key="1">
    <source>
        <dbReference type="SAM" id="MobiDB-lite"/>
    </source>
</evidence>
<evidence type="ECO:0000313" key="2">
    <source>
        <dbReference type="EMBL" id="TGJ99900.1"/>
    </source>
</evidence>
<reference evidence="2 3" key="1">
    <citation type="journal article" date="2019" name="PLoS Negl. Trop. Dis.">
        <title>Revisiting the worldwide diversity of Leptospira species in the environment.</title>
        <authorList>
            <person name="Vincent A.T."/>
            <person name="Schiettekatte O."/>
            <person name="Bourhy P."/>
            <person name="Veyrier F.J."/>
            <person name="Picardeau M."/>
        </authorList>
    </citation>
    <scope>NUCLEOTIDE SEQUENCE [LARGE SCALE GENOMIC DNA]</scope>
    <source>
        <strain evidence="2 3">SSW18</strain>
    </source>
</reference>
<keyword evidence="2" id="KW-0238">DNA-binding</keyword>
<sequence>MAAKKKIPNLKGKSSGKKVQNRTKKRSSRKKGVQEPERIIGKDTKAEDRYYPELDIDQERAVLYFSARYSIEQVSEILGYSKNTIYKWRAEKPFKDALEREGSLVIQLQRDRFHRSIDEAFNTLHKGISGKNGSPSLAFQVLKETGHLPTTKEKSAQKKQVEQLLAQFLAEMKEAVDGGLGESEN</sequence>